<evidence type="ECO:0000313" key="1">
    <source>
        <dbReference type="EMBL" id="OMO54370.1"/>
    </source>
</evidence>
<accession>A0A1R3G8M8</accession>
<dbReference type="EMBL" id="AWWV01014985">
    <property type="protein sequence ID" value="OMO54370.1"/>
    <property type="molecule type" value="Genomic_DNA"/>
</dbReference>
<sequence length="46" mass="5058">MLPGSINLVQSSIWYERTGSRNIFDSGTVGTGSRSLEPAFQISQRL</sequence>
<dbReference type="Proteomes" id="UP000188268">
    <property type="component" value="Unassembled WGS sequence"/>
</dbReference>
<organism evidence="1 2">
    <name type="scientific">Corchorus capsularis</name>
    <name type="common">Jute</name>
    <dbReference type="NCBI Taxonomy" id="210143"/>
    <lineage>
        <taxon>Eukaryota</taxon>
        <taxon>Viridiplantae</taxon>
        <taxon>Streptophyta</taxon>
        <taxon>Embryophyta</taxon>
        <taxon>Tracheophyta</taxon>
        <taxon>Spermatophyta</taxon>
        <taxon>Magnoliopsida</taxon>
        <taxon>eudicotyledons</taxon>
        <taxon>Gunneridae</taxon>
        <taxon>Pentapetalae</taxon>
        <taxon>rosids</taxon>
        <taxon>malvids</taxon>
        <taxon>Malvales</taxon>
        <taxon>Malvaceae</taxon>
        <taxon>Grewioideae</taxon>
        <taxon>Apeibeae</taxon>
        <taxon>Corchorus</taxon>
    </lineage>
</organism>
<gene>
    <name evidence="1" type="ORF">CCACVL1_27848</name>
</gene>
<protein>
    <submittedName>
        <fullName evidence="1">Uncharacterized protein</fullName>
    </submittedName>
</protein>
<dbReference type="AlphaFoldDB" id="A0A1R3G8M8"/>
<proteinExistence type="predicted"/>
<reference evidence="1 2" key="1">
    <citation type="submission" date="2013-09" db="EMBL/GenBank/DDBJ databases">
        <title>Corchorus capsularis genome sequencing.</title>
        <authorList>
            <person name="Alam M."/>
            <person name="Haque M.S."/>
            <person name="Islam M.S."/>
            <person name="Emdad E.M."/>
            <person name="Islam M.M."/>
            <person name="Ahmed B."/>
            <person name="Halim A."/>
            <person name="Hossen Q.M.M."/>
            <person name="Hossain M.Z."/>
            <person name="Ahmed R."/>
            <person name="Khan M.M."/>
            <person name="Islam R."/>
            <person name="Rashid M.M."/>
            <person name="Khan S.A."/>
            <person name="Rahman M.S."/>
            <person name="Alam M."/>
        </authorList>
    </citation>
    <scope>NUCLEOTIDE SEQUENCE [LARGE SCALE GENOMIC DNA]</scope>
    <source>
        <strain evidence="2">cv. CVL-1</strain>
        <tissue evidence="1">Whole seedling</tissue>
    </source>
</reference>
<name>A0A1R3G8M8_COCAP</name>
<evidence type="ECO:0000313" key="2">
    <source>
        <dbReference type="Proteomes" id="UP000188268"/>
    </source>
</evidence>
<dbReference type="Gramene" id="OMO54370">
    <property type="protein sequence ID" value="OMO54370"/>
    <property type="gene ID" value="CCACVL1_27848"/>
</dbReference>
<comment type="caution">
    <text evidence="1">The sequence shown here is derived from an EMBL/GenBank/DDBJ whole genome shotgun (WGS) entry which is preliminary data.</text>
</comment>
<keyword evidence="2" id="KW-1185">Reference proteome</keyword>